<evidence type="ECO:0000256" key="3">
    <source>
        <dbReference type="ARBA" id="ARBA00022692"/>
    </source>
</evidence>
<dbReference type="EMBL" id="FNUE01000001">
    <property type="protein sequence ID" value="SEE01130.1"/>
    <property type="molecule type" value="Genomic_DNA"/>
</dbReference>
<organism evidence="8 10">
    <name type="scientific">Polaribacter dokdonensis DSW-5</name>
    <dbReference type="NCBI Taxonomy" id="1300348"/>
    <lineage>
        <taxon>Bacteria</taxon>
        <taxon>Pseudomonadati</taxon>
        <taxon>Bacteroidota</taxon>
        <taxon>Flavobacteriia</taxon>
        <taxon>Flavobacteriales</taxon>
        <taxon>Flavobacteriaceae</taxon>
    </lineage>
</organism>
<dbReference type="InterPro" id="IPR027379">
    <property type="entry name" value="CLS_N"/>
</dbReference>
<feature type="domain" description="Cardiolipin synthase N-terminal" evidence="7">
    <location>
        <begin position="18"/>
        <end position="57"/>
    </location>
</feature>
<comment type="subcellular location">
    <subcellularLocation>
        <location evidence="1">Cell membrane</location>
        <topology evidence="1">Multi-pass membrane protein</topology>
    </subcellularLocation>
</comment>
<dbReference type="Pfam" id="PF13396">
    <property type="entry name" value="PLDc_N"/>
    <property type="match status" value="1"/>
</dbReference>
<name>A0A0N0UNK1_9FLAO</name>
<keyword evidence="3 6" id="KW-0812">Transmembrane</keyword>
<dbReference type="EMBL" id="LGBR01000001">
    <property type="protein sequence ID" value="KOY51867.1"/>
    <property type="molecule type" value="Genomic_DNA"/>
</dbReference>
<protein>
    <submittedName>
        <fullName evidence="9">Phospholipase_D-nuclease N-terminal</fullName>
    </submittedName>
</protein>
<evidence type="ECO:0000256" key="5">
    <source>
        <dbReference type="ARBA" id="ARBA00023136"/>
    </source>
</evidence>
<reference evidence="8 10" key="1">
    <citation type="submission" date="2015-07" db="EMBL/GenBank/DDBJ databases">
        <title>Genome of Polaribacter dokdonenesis DSW-5, isolated from seawater off Dokdo in Korea.</title>
        <authorList>
            <person name="Yoon K."/>
            <person name="Song J.Y."/>
            <person name="Kim J.F."/>
        </authorList>
    </citation>
    <scope>NUCLEOTIDE SEQUENCE [LARGE SCALE GENOMIC DNA]</scope>
    <source>
        <strain evidence="8 10">DSW-5</strain>
    </source>
</reference>
<evidence type="ECO:0000259" key="7">
    <source>
        <dbReference type="Pfam" id="PF13396"/>
    </source>
</evidence>
<sequence>MIFTWSIPLLILACLSILLWFWAIIDINRSNFKDPKHKGLFFLLVLITPVIGSIIYFQMKKGYVSTDKRRFSPQFNNH</sequence>
<comment type="caution">
    <text evidence="8">The sequence shown here is derived from an EMBL/GenBank/DDBJ whole genome shotgun (WGS) entry which is preliminary data.</text>
</comment>
<evidence type="ECO:0000256" key="4">
    <source>
        <dbReference type="ARBA" id="ARBA00022989"/>
    </source>
</evidence>
<dbReference type="Proteomes" id="UP000183071">
    <property type="component" value="Unassembled WGS sequence"/>
</dbReference>
<evidence type="ECO:0000256" key="2">
    <source>
        <dbReference type="ARBA" id="ARBA00022475"/>
    </source>
</evidence>
<dbReference type="AlphaFoldDB" id="A0A0N0UNK1"/>
<feature type="transmembrane region" description="Helical" evidence="6">
    <location>
        <begin position="6"/>
        <end position="27"/>
    </location>
</feature>
<feature type="transmembrane region" description="Helical" evidence="6">
    <location>
        <begin position="39"/>
        <end position="59"/>
    </location>
</feature>
<keyword evidence="4 6" id="KW-1133">Transmembrane helix</keyword>
<evidence type="ECO:0000313" key="8">
    <source>
        <dbReference type="EMBL" id="KOY51867.1"/>
    </source>
</evidence>
<gene>
    <name evidence="8" type="ORF">I602_1427</name>
    <name evidence="9" type="ORF">SAMN05444353_0341</name>
</gene>
<reference evidence="9 11" key="2">
    <citation type="submission" date="2016-10" db="EMBL/GenBank/DDBJ databases">
        <authorList>
            <person name="Varghese N."/>
            <person name="Submissions S."/>
        </authorList>
    </citation>
    <scope>NUCLEOTIDE SEQUENCE [LARGE SCALE GENOMIC DNA]</scope>
    <source>
        <strain evidence="9 11">DSW-5</strain>
    </source>
</reference>
<keyword evidence="5 6" id="KW-0472">Membrane</keyword>
<dbReference type="STRING" id="1300348.I602_1427"/>
<proteinExistence type="predicted"/>
<dbReference type="RefSeq" id="WP_074613503.1">
    <property type="nucleotide sequence ID" value="NZ_FNUE01000001.1"/>
</dbReference>
<dbReference type="PATRIC" id="fig|1300348.6.peg.1426"/>
<evidence type="ECO:0000256" key="1">
    <source>
        <dbReference type="ARBA" id="ARBA00004651"/>
    </source>
</evidence>
<evidence type="ECO:0000313" key="9">
    <source>
        <dbReference type="EMBL" id="SEE01130.1"/>
    </source>
</evidence>
<evidence type="ECO:0000256" key="6">
    <source>
        <dbReference type="SAM" id="Phobius"/>
    </source>
</evidence>
<keyword evidence="11" id="KW-1185">Reference proteome</keyword>
<evidence type="ECO:0000313" key="11">
    <source>
        <dbReference type="Proteomes" id="UP000183071"/>
    </source>
</evidence>
<evidence type="ECO:0000313" key="10">
    <source>
        <dbReference type="Proteomes" id="UP000037716"/>
    </source>
</evidence>
<accession>A0A0N0UNK1</accession>
<dbReference type="Proteomes" id="UP000037716">
    <property type="component" value="Unassembled WGS sequence"/>
</dbReference>
<keyword evidence="2" id="KW-1003">Cell membrane</keyword>
<dbReference type="GO" id="GO:0005886">
    <property type="term" value="C:plasma membrane"/>
    <property type="evidence" value="ECO:0007669"/>
    <property type="project" value="UniProtKB-SubCell"/>
</dbReference>